<organism evidence="1 2">
    <name type="scientific">Mythimna loreyi</name>
    <dbReference type="NCBI Taxonomy" id="667449"/>
    <lineage>
        <taxon>Eukaryota</taxon>
        <taxon>Metazoa</taxon>
        <taxon>Ecdysozoa</taxon>
        <taxon>Arthropoda</taxon>
        <taxon>Hexapoda</taxon>
        <taxon>Insecta</taxon>
        <taxon>Pterygota</taxon>
        <taxon>Neoptera</taxon>
        <taxon>Endopterygota</taxon>
        <taxon>Lepidoptera</taxon>
        <taxon>Glossata</taxon>
        <taxon>Ditrysia</taxon>
        <taxon>Noctuoidea</taxon>
        <taxon>Noctuidae</taxon>
        <taxon>Noctuinae</taxon>
        <taxon>Hadenini</taxon>
        <taxon>Mythimna</taxon>
    </lineage>
</organism>
<gene>
    <name evidence="1" type="ORF">PYW08_007502</name>
</gene>
<protein>
    <submittedName>
        <fullName evidence="1">Uncharacterized protein</fullName>
    </submittedName>
</protein>
<comment type="caution">
    <text evidence="1">The sequence shown here is derived from an EMBL/GenBank/DDBJ whole genome shotgun (WGS) entry which is preliminary data.</text>
</comment>
<evidence type="ECO:0000313" key="1">
    <source>
        <dbReference type="EMBL" id="KAJ8713882.1"/>
    </source>
</evidence>
<reference evidence="1" key="1">
    <citation type="submission" date="2023-03" db="EMBL/GenBank/DDBJ databases">
        <title>Chromosome-level genomes of two armyworms, Mythimna separata and Mythimna loreyi, provide insights into the biosynthesis and reception of sex pheromones.</title>
        <authorList>
            <person name="Zhao H."/>
        </authorList>
    </citation>
    <scope>NUCLEOTIDE SEQUENCE</scope>
    <source>
        <strain evidence="1">BeijingLab</strain>
    </source>
</reference>
<keyword evidence="2" id="KW-1185">Reference proteome</keyword>
<dbReference type="Proteomes" id="UP001231649">
    <property type="component" value="Chromosome 20"/>
</dbReference>
<name>A0ACC2QCH7_9NEOP</name>
<evidence type="ECO:0000313" key="2">
    <source>
        <dbReference type="Proteomes" id="UP001231649"/>
    </source>
</evidence>
<sequence length="525" mass="58899">MNSKDKKSSNEMVATKNKNKVISCSTPEHRSESPSRDSDSICDSEAASPVPFYCTQDGAEGETDVVWNFYTPKSEHAPKSRIKNSTPVSRKSKRSIKPKIIEKQPPKRRALKQTSQKKTELFQELIELNQNLVELMAKKPQNTCTEKINSGSEDDFMTESPEFSPKGRVRSNSRCLRRNVLSSNFVKPDPEAALESDDSMNECLIKASQVVEENILNEAAPPVKRPCYEMNNMKKQITTPNLHSNFKMDQDSMDAILNSIKLDSPIVKNVKKCASPQLNNDSFDSLVGNLNDSALDRLSQMPVKMDTSRRKNHLNSPKDGNSWTIKEFVVNESSPSSKSIFSRHNSMPVSPTVVNTNKPSTSGMVFGRYNSMPFGKDAEDTTALGDSPIRCTPEEIKKKHQLAREKLLAKRLLPFTSTQKMTQSLPSTQTSQQILPKINEVAAIPRKLPETIPTKKFQPKVPSNVAIVQNQPKIATSVLNIQNNPSTQSLQQKSINNTTVDLKSIIEKKRQEALMKLRRRQIQSK</sequence>
<proteinExistence type="predicted"/>
<accession>A0ACC2QCH7</accession>
<dbReference type="EMBL" id="CM056796">
    <property type="protein sequence ID" value="KAJ8713882.1"/>
    <property type="molecule type" value="Genomic_DNA"/>
</dbReference>